<organism evidence="2 3">
    <name type="scientific">Mycobacteroides abscessus subsp. bolletii</name>
    <dbReference type="NCBI Taxonomy" id="319705"/>
    <lineage>
        <taxon>Bacteria</taxon>
        <taxon>Bacillati</taxon>
        <taxon>Actinomycetota</taxon>
        <taxon>Actinomycetes</taxon>
        <taxon>Mycobacteriales</taxon>
        <taxon>Mycobacteriaceae</taxon>
        <taxon>Mycobacteroides</taxon>
        <taxon>Mycobacteroides abscessus</taxon>
    </lineage>
</organism>
<feature type="transmembrane region" description="Helical" evidence="1">
    <location>
        <begin position="34"/>
        <end position="53"/>
    </location>
</feature>
<evidence type="ECO:0000256" key="1">
    <source>
        <dbReference type="SAM" id="Phobius"/>
    </source>
</evidence>
<evidence type="ECO:0000313" key="3">
    <source>
        <dbReference type="Proteomes" id="UP000185183"/>
    </source>
</evidence>
<name>A0A9Q7SEP4_9MYCO</name>
<keyword evidence="1" id="KW-0812">Transmembrane</keyword>
<gene>
    <name evidence="2" type="ORF">SAMEA2275694_02627</name>
</gene>
<dbReference type="AlphaFoldDB" id="A0A9Q7SEP4"/>
<evidence type="ECO:0000313" key="2">
    <source>
        <dbReference type="EMBL" id="SHX42997.1"/>
    </source>
</evidence>
<proteinExistence type="predicted"/>
<keyword evidence="1" id="KW-0472">Membrane</keyword>
<comment type="caution">
    <text evidence="2">The sequence shown here is derived from an EMBL/GenBank/DDBJ whole genome shotgun (WGS) entry which is preliminary data.</text>
</comment>
<dbReference type="Proteomes" id="UP000185183">
    <property type="component" value="Unassembled WGS sequence"/>
</dbReference>
<protein>
    <submittedName>
        <fullName evidence="2">Uncharacterized protein</fullName>
    </submittedName>
</protein>
<reference evidence="2 3" key="1">
    <citation type="submission" date="2016-11" db="EMBL/GenBank/DDBJ databases">
        <authorList>
            <consortium name="Pathogen Informatics"/>
        </authorList>
    </citation>
    <scope>NUCLEOTIDE SEQUENCE [LARGE SCALE GENOMIC DNA]</scope>
    <source>
        <strain evidence="2 3">968</strain>
    </source>
</reference>
<accession>A0A9Q7SEP4</accession>
<sequence length="173" mass="18808">MGEDQGLVDKSEDAAISRAGYAKLTAELKSQGNAVLFIYLLVGGLALLIGIGATTDSMRTHDRLDELSNKLDTVSAVHEPIVQLLANGPHCYRSGAAALAAQVRIFDAIDIANMEDRLDYKIDRLDPSSPAYVQSLTGVTEPKVSETKRDDMHDETCFTVTWPEGKTPSWATR</sequence>
<keyword evidence="1" id="KW-1133">Transmembrane helix</keyword>
<dbReference type="EMBL" id="FSFA01000003">
    <property type="protein sequence ID" value="SHX42997.1"/>
    <property type="molecule type" value="Genomic_DNA"/>
</dbReference>